<dbReference type="GO" id="GO:0008237">
    <property type="term" value="F:metallopeptidase activity"/>
    <property type="evidence" value="ECO:0007669"/>
    <property type="project" value="TreeGrafter"/>
</dbReference>
<feature type="domain" description="RanBP2-type" evidence="6">
    <location>
        <begin position="451"/>
        <end position="480"/>
    </location>
</feature>
<feature type="region of interest" description="Disordered" evidence="5">
    <location>
        <begin position="265"/>
        <end position="297"/>
    </location>
</feature>
<keyword evidence="9" id="KW-1185">Reference proteome</keyword>
<feature type="region of interest" description="Disordered" evidence="5">
    <location>
        <begin position="369"/>
        <end position="396"/>
    </location>
</feature>
<evidence type="ECO:0000259" key="7">
    <source>
        <dbReference type="PROSITE" id="PS51397"/>
    </source>
</evidence>
<dbReference type="PROSITE" id="PS51397">
    <property type="entry name" value="WLM"/>
    <property type="match status" value="1"/>
</dbReference>
<feature type="domain" description="WLM" evidence="7">
    <location>
        <begin position="8"/>
        <end position="260"/>
    </location>
</feature>
<keyword evidence="1" id="KW-0479">Metal-binding</keyword>
<keyword evidence="2 4" id="KW-0863">Zinc-finger</keyword>
<dbReference type="FunCoup" id="A0A0H2RDJ9">
    <property type="interactions" value="171"/>
</dbReference>
<dbReference type="Gene3D" id="3.30.2010.10">
    <property type="entry name" value="Metalloproteases ('zincins'), catalytic domain"/>
    <property type="match status" value="1"/>
</dbReference>
<keyword evidence="3" id="KW-0862">Zinc</keyword>
<evidence type="ECO:0000256" key="1">
    <source>
        <dbReference type="ARBA" id="ARBA00022723"/>
    </source>
</evidence>
<dbReference type="Proteomes" id="UP000053477">
    <property type="component" value="Unassembled WGS sequence"/>
</dbReference>
<dbReference type="InterPro" id="IPR001876">
    <property type="entry name" value="Znf_RanBP2"/>
</dbReference>
<dbReference type="InterPro" id="IPR053000">
    <property type="entry name" value="WSS1-like_metalloprotease"/>
</dbReference>
<dbReference type="Pfam" id="PF08325">
    <property type="entry name" value="WLM"/>
    <property type="match status" value="1"/>
</dbReference>
<evidence type="ECO:0000259" key="6">
    <source>
        <dbReference type="PROSITE" id="PS50199"/>
    </source>
</evidence>
<dbReference type="PROSITE" id="PS01358">
    <property type="entry name" value="ZF_RANBP2_1"/>
    <property type="match status" value="1"/>
</dbReference>
<sequence>MVHHRINERETQPNKHINFITPLRMPQMPPPFSEEDARQLLRALAAQVRPIMKNHGFEVNSFEEYEYNRVFAGRNWEAGEVVELVLRNADGTFVSIPWLMSTLCHELAHIKHMNHGPDFQKLWAQLRREVKALQDKGYYGDGYWSSGTRLADSAPIGGQGVEEMDLPEYVCGGAQRRTRPKSMKRRRQYTSSEAGPSRKRRGPKPGARVRAKGKFKGEGQALNADISDEEEKKKGTGFRKQAGSKRAREERALAVEKRMRALQGLAAKEEDAGEDQGESSDTEHYSEGEEAIPETDENRLKTMRESMKDNDELNNMRQFMRQFLQENSTQKGKAKASGSDVPFIEIPSDDDGINEDCCIPSTSNPVVSKVESRDVRSPVKAASSVSRSESKNDRAKNSLQLGEMVKDEITFRRRESLGLVGERKLGADPSTSSIVTKEIANKQNAPSLSSSTRTWTCEVCTLDNAPLYVCCDACGNERRQ</sequence>
<protein>
    <submittedName>
        <fullName evidence="8">WLM-domain-containing protein</fullName>
    </submittedName>
</protein>
<dbReference type="AlphaFoldDB" id="A0A0H2RDJ9"/>
<dbReference type="GO" id="GO:0005634">
    <property type="term" value="C:nucleus"/>
    <property type="evidence" value="ECO:0007669"/>
    <property type="project" value="TreeGrafter"/>
</dbReference>
<feature type="compositionally biased region" description="Acidic residues" evidence="5">
    <location>
        <begin position="271"/>
        <end position="280"/>
    </location>
</feature>
<dbReference type="GO" id="GO:0006281">
    <property type="term" value="P:DNA repair"/>
    <property type="evidence" value="ECO:0007669"/>
    <property type="project" value="TreeGrafter"/>
</dbReference>
<name>A0A0H2RDJ9_9AGAM</name>
<dbReference type="PANTHER" id="PTHR46622">
    <property type="entry name" value="DNA-DEPENDENT METALLOPROTEASE WSS1"/>
    <property type="match status" value="1"/>
</dbReference>
<evidence type="ECO:0000313" key="9">
    <source>
        <dbReference type="Proteomes" id="UP000053477"/>
    </source>
</evidence>
<feature type="region of interest" description="Disordered" evidence="5">
    <location>
        <begin position="169"/>
        <end position="250"/>
    </location>
</feature>
<evidence type="ECO:0000256" key="3">
    <source>
        <dbReference type="ARBA" id="ARBA00022833"/>
    </source>
</evidence>
<evidence type="ECO:0000313" key="8">
    <source>
        <dbReference type="EMBL" id="KLO09895.1"/>
    </source>
</evidence>
<dbReference type="OrthoDB" id="447842at2759"/>
<evidence type="ECO:0000256" key="2">
    <source>
        <dbReference type="ARBA" id="ARBA00022771"/>
    </source>
</evidence>
<reference evidence="8 9" key="1">
    <citation type="submission" date="2015-04" db="EMBL/GenBank/DDBJ databases">
        <title>Complete genome sequence of Schizopora paradoxa KUC8140, a cosmopolitan wood degrader in East Asia.</title>
        <authorList>
            <consortium name="DOE Joint Genome Institute"/>
            <person name="Min B."/>
            <person name="Park H."/>
            <person name="Jang Y."/>
            <person name="Kim J.-J."/>
            <person name="Kim K.H."/>
            <person name="Pangilinan J."/>
            <person name="Lipzen A."/>
            <person name="Riley R."/>
            <person name="Grigoriev I.V."/>
            <person name="Spatafora J.W."/>
            <person name="Choi I.-G."/>
        </authorList>
    </citation>
    <scope>NUCLEOTIDE SEQUENCE [LARGE SCALE GENOMIC DNA]</scope>
    <source>
        <strain evidence="8 9">KUC8140</strain>
    </source>
</reference>
<evidence type="ECO:0000256" key="5">
    <source>
        <dbReference type="SAM" id="MobiDB-lite"/>
    </source>
</evidence>
<evidence type="ECO:0000256" key="4">
    <source>
        <dbReference type="PROSITE-ProRule" id="PRU00322"/>
    </source>
</evidence>
<dbReference type="GO" id="GO:0008270">
    <property type="term" value="F:zinc ion binding"/>
    <property type="evidence" value="ECO:0007669"/>
    <property type="project" value="UniProtKB-KW"/>
</dbReference>
<dbReference type="InterPro" id="IPR013536">
    <property type="entry name" value="WLM_dom"/>
</dbReference>
<dbReference type="PROSITE" id="PS50199">
    <property type="entry name" value="ZF_RANBP2_2"/>
    <property type="match status" value="1"/>
</dbReference>
<gene>
    <name evidence="8" type="ORF">SCHPADRAFT_546392</name>
</gene>
<dbReference type="EMBL" id="KQ086042">
    <property type="protein sequence ID" value="KLO09895.1"/>
    <property type="molecule type" value="Genomic_DNA"/>
</dbReference>
<feature type="compositionally biased region" description="Basic residues" evidence="5">
    <location>
        <begin position="176"/>
        <end position="188"/>
    </location>
</feature>
<dbReference type="STRING" id="27342.A0A0H2RDJ9"/>
<dbReference type="PANTHER" id="PTHR46622:SF1">
    <property type="entry name" value="DNA-DEPENDENT METALLOPROTEASE WSS1"/>
    <property type="match status" value="1"/>
</dbReference>
<accession>A0A0H2RDJ9</accession>
<dbReference type="InParanoid" id="A0A0H2RDJ9"/>
<proteinExistence type="predicted"/>
<feature type="compositionally biased region" description="Basic residues" evidence="5">
    <location>
        <begin position="197"/>
        <end position="214"/>
    </location>
</feature>
<organism evidence="8 9">
    <name type="scientific">Schizopora paradoxa</name>
    <dbReference type="NCBI Taxonomy" id="27342"/>
    <lineage>
        <taxon>Eukaryota</taxon>
        <taxon>Fungi</taxon>
        <taxon>Dikarya</taxon>
        <taxon>Basidiomycota</taxon>
        <taxon>Agaricomycotina</taxon>
        <taxon>Agaricomycetes</taxon>
        <taxon>Hymenochaetales</taxon>
        <taxon>Schizoporaceae</taxon>
        <taxon>Schizopora</taxon>
    </lineage>
</organism>